<protein>
    <submittedName>
        <fullName evidence="1">Uncharacterized protein</fullName>
    </submittedName>
</protein>
<dbReference type="Proteomes" id="UP000805193">
    <property type="component" value="Unassembled WGS sequence"/>
</dbReference>
<reference evidence="1 2" key="1">
    <citation type="journal article" date="2020" name="Cell">
        <title>Large-Scale Comparative Analyses of Tick Genomes Elucidate Their Genetic Diversity and Vector Capacities.</title>
        <authorList>
            <consortium name="Tick Genome and Microbiome Consortium (TIGMIC)"/>
            <person name="Jia N."/>
            <person name="Wang J."/>
            <person name="Shi W."/>
            <person name="Du L."/>
            <person name="Sun Y."/>
            <person name="Zhan W."/>
            <person name="Jiang J.F."/>
            <person name="Wang Q."/>
            <person name="Zhang B."/>
            <person name="Ji P."/>
            <person name="Bell-Sakyi L."/>
            <person name="Cui X.M."/>
            <person name="Yuan T.T."/>
            <person name="Jiang B.G."/>
            <person name="Yang W.F."/>
            <person name="Lam T.T."/>
            <person name="Chang Q.C."/>
            <person name="Ding S.J."/>
            <person name="Wang X.J."/>
            <person name="Zhu J.G."/>
            <person name="Ruan X.D."/>
            <person name="Zhao L."/>
            <person name="Wei J.T."/>
            <person name="Ye R.Z."/>
            <person name="Que T.C."/>
            <person name="Du C.H."/>
            <person name="Zhou Y.H."/>
            <person name="Cheng J.X."/>
            <person name="Dai P.F."/>
            <person name="Guo W.B."/>
            <person name="Han X.H."/>
            <person name="Huang E.J."/>
            <person name="Li L.F."/>
            <person name="Wei W."/>
            <person name="Gao Y.C."/>
            <person name="Liu J.Z."/>
            <person name="Shao H.Z."/>
            <person name="Wang X."/>
            <person name="Wang C.C."/>
            <person name="Yang T.C."/>
            <person name="Huo Q.B."/>
            <person name="Li W."/>
            <person name="Chen H.Y."/>
            <person name="Chen S.E."/>
            <person name="Zhou L.G."/>
            <person name="Ni X.B."/>
            <person name="Tian J.H."/>
            <person name="Sheng Y."/>
            <person name="Liu T."/>
            <person name="Pan Y.S."/>
            <person name="Xia L.Y."/>
            <person name="Li J."/>
            <person name="Zhao F."/>
            <person name="Cao W.C."/>
        </authorList>
    </citation>
    <scope>NUCLEOTIDE SEQUENCE [LARGE SCALE GENOMIC DNA]</scope>
    <source>
        <strain evidence="1">Iper-2018</strain>
    </source>
</reference>
<proteinExistence type="predicted"/>
<evidence type="ECO:0000313" key="1">
    <source>
        <dbReference type="EMBL" id="KAG0425392.1"/>
    </source>
</evidence>
<accession>A0AC60PVU5</accession>
<evidence type="ECO:0000313" key="2">
    <source>
        <dbReference type="Proteomes" id="UP000805193"/>
    </source>
</evidence>
<keyword evidence="2" id="KW-1185">Reference proteome</keyword>
<sequence length="162" mass="18054">MEKLVPDVIPRAPKHNVVVQYQNCDVSMGNTLRPEETSSSPESVVFQTHSNSLYTIVMVDPDAPSRQDPKMRFWRHWLLVNVPANCDLSGADCVTEYAGPSPPKGSGPHRYAFLVYTQGSTRISERDVHVPEARGKFNLAKFLSSLGLADALAANFFYSERK</sequence>
<dbReference type="EMBL" id="JABSTQ010009851">
    <property type="protein sequence ID" value="KAG0425392.1"/>
    <property type="molecule type" value="Genomic_DNA"/>
</dbReference>
<comment type="caution">
    <text evidence="1">The sequence shown here is derived from an EMBL/GenBank/DDBJ whole genome shotgun (WGS) entry which is preliminary data.</text>
</comment>
<name>A0AC60PVU5_IXOPE</name>
<organism evidence="1 2">
    <name type="scientific">Ixodes persulcatus</name>
    <name type="common">Taiga tick</name>
    <dbReference type="NCBI Taxonomy" id="34615"/>
    <lineage>
        <taxon>Eukaryota</taxon>
        <taxon>Metazoa</taxon>
        <taxon>Ecdysozoa</taxon>
        <taxon>Arthropoda</taxon>
        <taxon>Chelicerata</taxon>
        <taxon>Arachnida</taxon>
        <taxon>Acari</taxon>
        <taxon>Parasitiformes</taxon>
        <taxon>Ixodida</taxon>
        <taxon>Ixodoidea</taxon>
        <taxon>Ixodidae</taxon>
        <taxon>Ixodinae</taxon>
        <taxon>Ixodes</taxon>
    </lineage>
</organism>
<gene>
    <name evidence="1" type="ORF">HPB47_027450</name>
</gene>